<name>A0A3N3ZVA5_9MICC</name>
<evidence type="ECO:0000256" key="1">
    <source>
        <dbReference type="ARBA" id="ARBA00022723"/>
    </source>
</evidence>
<dbReference type="AlphaFoldDB" id="A0A3N3ZVA5"/>
<evidence type="ECO:0000259" key="2">
    <source>
        <dbReference type="PROSITE" id="PS50846"/>
    </source>
</evidence>
<dbReference type="PROSITE" id="PS50846">
    <property type="entry name" value="HMA_2"/>
    <property type="match status" value="1"/>
</dbReference>
<evidence type="ECO:0000313" key="3">
    <source>
        <dbReference type="EMBL" id="ROZ62245.1"/>
    </source>
</evidence>
<keyword evidence="1" id="KW-0479">Metal-binding</keyword>
<dbReference type="EMBL" id="RKMF01000014">
    <property type="protein sequence ID" value="ROZ62245.1"/>
    <property type="molecule type" value="Genomic_DNA"/>
</dbReference>
<dbReference type="CDD" id="cd00371">
    <property type="entry name" value="HMA"/>
    <property type="match status" value="1"/>
</dbReference>
<dbReference type="Proteomes" id="UP000270616">
    <property type="component" value="Unassembled WGS sequence"/>
</dbReference>
<proteinExistence type="predicted"/>
<dbReference type="InterPro" id="IPR006121">
    <property type="entry name" value="HMA_dom"/>
</dbReference>
<dbReference type="Gene3D" id="3.30.70.100">
    <property type="match status" value="1"/>
</dbReference>
<organism evidence="3 4">
    <name type="scientific">Kocuria soli</name>
    <dbReference type="NCBI Taxonomy" id="2485125"/>
    <lineage>
        <taxon>Bacteria</taxon>
        <taxon>Bacillati</taxon>
        <taxon>Actinomycetota</taxon>
        <taxon>Actinomycetes</taxon>
        <taxon>Micrococcales</taxon>
        <taxon>Micrococcaceae</taxon>
        <taxon>Kocuria</taxon>
    </lineage>
</organism>
<dbReference type="PROSITE" id="PS01047">
    <property type="entry name" value="HMA_1"/>
    <property type="match status" value="1"/>
</dbReference>
<dbReference type="InterPro" id="IPR036163">
    <property type="entry name" value="HMA_dom_sf"/>
</dbReference>
<reference evidence="3 4" key="1">
    <citation type="submission" date="2018-10" db="EMBL/GenBank/DDBJ databases">
        <title>Kocuria sp. M5W7-7, whole genome shotgun sequence.</title>
        <authorList>
            <person name="Tuo L."/>
        </authorList>
    </citation>
    <scope>NUCLEOTIDE SEQUENCE [LARGE SCALE GENOMIC DNA]</scope>
    <source>
        <strain evidence="3 4">M5W7-7</strain>
    </source>
</reference>
<keyword evidence="4" id="KW-1185">Reference proteome</keyword>
<sequence>MEITVGVTGMTCEHCVNAVKEELMKVEDVQNVEVELREGLPSPVIITSSRELAPLEIESAVDEAGYVVV</sequence>
<accession>A0A3N3ZVA5</accession>
<dbReference type="RefSeq" id="WP_123826086.1">
    <property type="nucleotide sequence ID" value="NZ_RKMF01000014.1"/>
</dbReference>
<dbReference type="OrthoDB" id="9813965at2"/>
<feature type="domain" description="HMA" evidence="2">
    <location>
        <begin position="1"/>
        <end position="69"/>
    </location>
</feature>
<dbReference type="Pfam" id="PF00403">
    <property type="entry name" value="HMA"/>
    <property type="match status" value="1"/>
</dbReference>
<evidence type="ECO:0000313" key="4">
    <source>
        <dbReference type="Proteomes" id="UP000270616"/>
    </source>
</evidence>
<protein>
    <submittedName>
        <fullName evidence="3">Copper chaperone</fullName>
    </submittedName>
</protein>
<dbReference type="GO" id="GO:0046872">
    <property type="term" value="F:metal ion binding"/>
    <property type="evidence" value="ECO:0007669"/>
    <property type="project" value="UniProtKB-KW"/>
</dbReference>
<gene>
    <name evidence="3" type="ORF">EDL96_11070</name>
</gene>
<dbReference type="InterPro" id="IPR017969">
    <property type="entry name" value="Heavy-metal-associated_CS"/>
</dbReference>
<dbReference type="SUPFAM" id="SSF55008">
    <property type="entry name" value="HMA, heavy metal-associated domain"/>
    <property type="match status" value="1"/>
</dbReference>
<comment type="caution">
    <text evidence="3">The sequence shown here is derived from an EMBL/GenBank/DDBJ whole genome shotgun (WGS) entry which is preliminary data.</text>
</comment>